<evidence type="ECO:0000313" key="4">
    <source>
        <dbReference type="EMBL" id="KAH1075509.1"/>
    </source>
</evidence>
<dbReference type="EMBL" id="JAIQCV010000008">
    <property type="protein sequence ID" value="KAH1075509.1"/>
    <property type="molecule type" value="Genomic_DNA"/>
</dbReference>
<evidence type="ECO:0000313" key="5">
    <source>
        <dbReference type="Proteomes" id="UP000828251"/>
    </source>
</evidence>
<sequence length="85" mass="9852">MDDMETAGLHPDVITYATLMDAYCKTGEMDKAHELLRKMLERRIQPTLVTFNVLMKGFCMSGMLEDGEKLLQWMLEKCKAKRNHV</sequence>
<evidence type="ECO:0000256" key="1">
    <source>
        <dbReference type="ARBA" id="ARBA00007626"/>
    </source>
</evidence>
<comment type="similarity">
    <text evidence="1">Belongs to the PPR family. P subfamily.</text>
</comment>
<evidence type="ECO:0008006" key="6">
    <source>
        <dbReference type="Google" id="ProtNLM"/>
    </source>
</evidence>
<feature type="repeat" description="PPR" evidence="3">
    <location>
        <begin position="47"/>
        <end position="77"/>
    </location>
</feature>
<evidence type="ECO:0000256" key="2">
    <source>
        <dbReference type="ARBA" id="ARBA00022737"/>
    </source>
</evidence>
<keyword evidence="2" id="KW-0677">Repeat</keyword>
<gene>
    <name evidence="4" type="ORF">J1N35_027837</name>
</gene>
<dbReference type="OrthoDB" id="185373at2759"/>
<dbReference type="PROSITE" id="PS51375">
    <property type="entry name" value="PPR"/>
    <property type="match status" value="2"/>
</dbReference>
<keyword evidence="5" id="KW-1185">Reference proteome</keyword>
<dbReference type="NCBIfam" id="TIGR00756">
    <property type="entry name" value="PPR"/>
    <property type="match status" value="2"/>
</dbReference>
<comment type="caution">
    <text evidence="4">The sequence shown here is derived from an EMBL/GenBank/DDBJ whole genome shotgun (WGS) entry which is preliminary data.</text>
</comment>
<dbReference type="AlphaFoldDB" id="A0A9D3VAR1"/>
<proteinExistence type="inferred from homology"/>
<dbReference type="InterPro" id="IPR002885">
    <property type="entry name" value="PPR_rpt"/>
</dbReference>
<protein>
    <recommendedName>
        <fullName evidence="6">Pentatricopeptide repeat-containing protein</fullName>
    </recommendedName>
</protein>
<organism evidence="4 5">
    <name type="scientific">Gossypium stocksii</name>
    <dbReference type="NCBI Taxonomy" id="47602"/>
    <lineage>
        <taxon>Eukaryota</taxon>
        <taxon>Viridiplantae</taxon>
        <taxon>Streptophyta</taxon>
        <taxon>Embryophyta</taxon>
        <taxon>Tracheophyta</taxon>
        <taxon>Spermatophyta</taxon>
        <taxon>Magnoliopsida</taxon>
        <taxon>eudicotyledons</taxon>
        <taxon>Gunneridae</taxon>
        <taxon>Pentapetalae</taxon>
        <taxon>rosids</taxon>
        <taxon>malvids</taxon>
        <taxon>Malvales</taxon>
        <taxon>Malvaceae</taxon>
        <taxon>Malvoideae</taxon>
        <taxon>Gossypium</taxon>
    </lineage>
</organism>
<dbReference type="PANTHER" id="PTHR47941">
    <property type="entry name" value="PENTATRICOPEPTIDE REPEAT-CONTAINING PROTEIN 3, MITOCHONDRIAL"/>
    <property type="match status" value="1"/>
</dbReference>
<dbReference type="Gene3D" id="1.25.40.10">
    <property type="entry name" value="Tetratricopeptide repeat domain"/>
    <property type="match status" value="1"/>
</dbReference>
<evidence type="ECO:0000256" key="3">
    <source>
        <dbReference type="PROSITE-ProRule" id="PRU00708"/>
    </source>
</evidence>
<dbReference type="InterPro" id="IPR011990">
    <property type="entry name" value="TPR-like_helical_dom_sf"/>
</dbReference>
<reference evidence="4 5" key="1">
    <citation type="journal article" date="2021" name="Plant Biotechnol. J.">
        <title>Multi-omics assisted identification of the key and species-specific regulatory components of drought-tolerant mechanisms in Gossypium stocksii.</title>
        <authorList>
            <person name="Yu D."/>
            <person name="Ke L."/>
            <person name="Zhang D."/>
            <person name="Wu Y."/>
            <person name="Sun Y."/>
            <person name="Mei J."/>
            <person name="Sun J."/>
            <person name="Sun Y."/>
        </authorList>
    </citation>
    <scope>NUCLEOTIDE SEQUENCE [LARGE SCALE GENOMIC DNA]</scope>
    <source>
        <strain evidence="5">cv. E1</strain>
        <tissue evidence="4">Leaf</tissue>
    </source>
</reference>
<feature type="repeat" description="PPR" evidence="3">
    <location>
        <begin position="12"/>
        <end position="46"/>
    </location>
</feature>
<accession>A0A9D3VAR1</accession>
<dbReference type="Proteomes" id="UP000828251">
    <property type="component" value="Unassembled WGS sequence"/>
</dbReference>
<name>A0A9D3VAR1_9ROSI</name>
<dbReference type="Pfam" id="PF13041">
    <property type="entry name" value="PPR_2"/>
    <property type="match status" value="1"/>
</dbReference>